<feature type="region of interest" description="Disordered" evidence="1">
    <location>
        <begin position="1"/>
        <end position="33"/>
    </location>
</feature>
<dbReference type="EMBL" id="PYSW02000028">
    <property type="protein sequence ID" value="KAG2379614.1"/>
    <property type="molecule type" value="Genomic_DNA"/>
</dbReference>
<accession>A0AA88GHR5</accession>
<dbReference type="Proteomes" id="UP000816034">
    <property type="component" value="Unassembled WGS sequence"/>
</dbReference>
<gene>
    <name evidence="2" type="ORF">C9374_006731</name>
</gene>
<proteinExistence type="predicted"/>
<dbReference type="GeneID" id="68099185"/>
<feature type="compositionally biased region" description="Basic and acidic residues" evidence="1">
    <location>
        <begin position="1"/>
        <end position="10"/>
    </location>
</feature>
<evidence type="ECO:0000256" key="1">
    <source>
        <dbReference type="SAM" id="MobiDB-lite"/>
    </source>
</evidence>
<dbReference type="RefSeq" id="XP_044546876.1">
    <property type="nucleotide sequence ID" value="XM_044696624.1"/>
</dbReference>
<protein>
    <recommendedName>
        <fullName evidence="4">BTB domain-containing protein</fullName>
    </recommendedName>
</protein>
<evidence type="ECO:0000313" key="3">
    <source>
        <dbReference type="Proteomes" id="UP000816034"/>
    </source>
</evidence>
<keyword evidence="3" id="KW-1185">Reference proteome</keyword>
<dbReference type="AlphaFoldDB" id="A0AA88GHR5"/>
<comment type="caution">
    <text evidence="2">The sequence shown here is derived from an EMBL/GenBank/DDBJ whole genome shotgun (WGS) entry which is preliminary data.</text>
</comment>
<sequence>MSKRSRKEEWSSYEEEDMDDEMDDEEDFSSTDSSNQLLKFIRENFYHANPLSDEIPEQDRKKPKVVVSPNVIVKTPIRDFNLHDFIARRSPLILNKMESCNKEMDCIVVDLTDGFPVKKEDLQDGDIDIIFKYLYGEQVYSAHEFERMKVVFQLVQYFELEELRKLLESNLPTQTKMELKIETGSKLNDKELFNTMVELYSSGRSIKLVNEILQSDIALDCKLFILRNKLKDGNKKAKKLTKEMLKPFETSIEVVKKDSQHIFTNGYQEMLNNSEILELLEIDWNNHLDSKSIHQVDHSFKASQFLTTDADTKTSETLKLFGDGLSVKVSYDKKSGKFRADFANDFTQCSNKVKCTIHCSFDSGKNIFTRELYDGKKRDHVLFEHDKKYVHFQVWAILEYKH</sequence>
<name>A0AA88GHR5_NAELO</name>
<evidence type="ECO:0008006" key="4">
    <source>
        <dbReference type="Google" id="ProtNLM"/>
    </source>
</evidence>
<evidence type="ECO:0000313" key="2">
    <source>
        <dbReference type="EMBL" id="KAG2379614.1"/>
    </source>
</evidence>
<feature type="compositionally biased region" description="Acidic residues" evidence="1">
    <location>
        <begin position="11"/>
        <end position="29"/>
    </location>
</feature>
<reference evidence="2 3" key="1">
    <citation type="journal article" date="2018" name="BMC Genomics">
        <title>The genome of Naegleria lovaniensis, the basis for a comparative approach to unravel pathogenicity factors of the human pathogenic amoeba N. fowleri.</title>
        <authorList>
            <person name="Liechti N."/>
            <person name="Schurch N."/>
            <person name="Bruggmann R."/>
            <person name="Wittwer M."/>
        </authorList>
    </citation>
    <scope>NUCLEOTIDE SEQUENCE [LARGE SCALE GENOMIC DNA]</scope>
    <source>
        <strain evidence="2 3">ATCC 30569</strain>
    </source>
</reference>
<organism evidence="2 3">
    <name type="scientific">Naegleria lovaniensis</name>
    <name type="common">Amoeba</name>
    <dbReference type="NCBI Taxonomy" id="51637"/>
    <lineage>
        <taxon>Eukaryota</taxon>
        <taxon>Discoba</taxon>
        <taxon>Heterolobosea</taxon>
        <taxon>Tetramitia</taxon>
        <taxon>Eutetramitia</taxon>
        <taxon>Vahlkampfiidae</taxon>
        <taxon>Naegleria</taxon>
    </lineage>
</organism>